<dbReference type="Pfam" id="PF00226">
    <property type="entry name" value="DnaJ"/>
    <property type="match status" value="1"/>
</dbReference>
<sequence length="237" mass="26250">MYTHRAAAGLAQAPHLTISINAKTIHSFLSPSSQPCRRQAFSSSTPRHANYYDTLSVPNHATKSQIKLSKQFHPDVNKDPGARDRFHKFSEAYAVLSDDRQRRAYDRSLAALAGGEDAAHPHQGFHNHHASEFRNRGATHAWEHARRARPNSSNPHYYSSTYASPHPSTHHPTDPFASPHVRRATGHPHAKMPPRTGWKRTEADHAAHVSTFWRAMQVTGIVLFVAMLGGGLGANAS</sequence>
<evidence type="ECO:0000256" key="2">
    <source>
        <dbReference type="SAM" id="MobiDB-lite"/>
    </source>
</evidence>
<dbReference type="GO" id="GO:0042026">
    <property type="term" value="P:protein refolding"/>
    <property type="evidence" value="ECO:0007669"/>
    <property type="project" value="TreeGrafter"/>
</dbReference>
<keyword evidence="5" id="KW-1185">Reference proteome</keyword>
<reference evidence="4 5" key="1">
    <citation type="submission" date="2019-02" db="EMBL/GenBank/DDBJ databases">
        <title>Genome sequencing of the rare red list fungi Bondarzewia mesenterica.</title>
        <authorList>
            <person name="Buettner E."/>
            <person name="Kellner H."/>
        </authorList>
    </citation>
    <scope>NUCLEOTIDE SEQUENCE [LARGE SCALE GENOMIC DNA]</scope>
    <source>
        <strain evidence="4 5">DSM 108281</strain>
    </source>
</reference>
<dbReference type="InterPro" id="IPR036869">
    <property type="entry name" value="J_dom_sf"/>
</dbReference>
<comment type="caution">
    <text evidence="4">The sequence shown here is derived from an EMBL/GenBank/DDBJ whole genome shotgun (WGS) entry which is preliminary data.</text>
</comment>
<accession>A0A4S4LUB2</accession>
<dbReference type="AlphaFoldDB" id="A0A4S4LUB2"/>
<dbReference type="SMART" id="SM00271">
    <property type="entry name" value="DnaJ"/>
    <property type="match status" value="1"/>
</dbReference>
<dbReference type="CDD" id="cd06257">
    <property type="entry name" value="DnaJ"/>
    <property type="match status" value="1"/>
</dbReference>
<protein>
    <recommendedName>
        <fullName evidence="3">J domain-containing protein</fullName>
    </recommendedName>
</protein>
<dbReference type="PRINTS" id="PR00625">
    <property type="entry name" value="JDOMAIN"/>
</dbReference>
<feature type="domain" description="J" evidence="3">
    <location>
        <begin position="50"/>
        <end position="109"/>
    </location>
</feature>
<dbReference type="PROSITE" id="PS50076">
    <property type="entry name" value="DNAJ_2"/>
    <property type="match status" value="1"/>
</dbReference>
<organism evidence="4 5">
    <name type="scientific">Bondarzewia mesenterica</name>
    <dbReference type="NCBI Taxonomy" id="1095465"/>
    <lineage>
        <taxon>Eukaryota</taxon>
        <taxon>Fungi</taxon>
        <taxon>Dikarya</taxon>
        <taxon>Basidiomycota</taxon>
        <taxon>Agaricomycotina</taxon>
        <taxon>Agaricomycetes</taxon>
        <taxon>Russulales</taxon>
        <taxon>Bondarzewiaceae</taxon>
        <taxon>Bondarzewia</taxon>
    </lineage>
</organism>
<dbReference type="GO" id="GO:0005737">
    <property type="term" value="C:cytoplasm"/>
    <property type="evidence" value="ECO:0007669"/>
    <property type="project" value="TreeGrafter"/>
</dbReference>
<dbReference type="OrthoDB" id="445556at2759"/>
<evidence type="ECO:0000256" key="1">
    <source>
        <dbReference type="ARBA" id="ARBA00023186"/>
    </source>
</evidence>
<dbReference type="GO" id="GO:0051082">
    <property type="term" value="F:unfolded protein binding"/>
    <property type="evidence" value="ECO:0007669"/>
    <property type="project" value="TreeGrafter"/>
</dbReference>
<dbReference type="PANTHER" id="PTHR43096:SF52">
    <property type="entry name" value="DNAJ HOMOLOG 1, MITOCHONDRIAL-RELATED"/>
    <property type="match status" value="1"/>
</dbReference>
<dbReference type="PANTHER" id="PTHR43096">
    <property type="entry name" value="DNAJ HOMOLOG 1, MITOCHONDRIAL-RELATED"/>
    <property type="match status" value="1"/>
</dbReference>
<proteinExistence type="predicted"/>
<evidence type="ECO:0000259" key="3">
    <source>
        <dbReference type="PROSITE" id="PS50076"/>
    </source>
</evidence>
<evidence type="ECO:0000313" key="5">
    <source>
        <dbReference type="Proteomes" id="UP000310158"/>
    </source>
</evidence>
<feature type="compositionally biased region" description="Low complexity" evidence="2">
    <location>
        <begin position="155"/>
        <end position="167"/>
    </location>
</feature>
<feature type="region of interest" description="Disordered" evidence="2">
    <location>
        <begin position="141"/>
        <end position="202"/>
    </location>
</feature>
<feature type="compositionally biased region" description="Basic residues" evidence="2">
    <location>
        <begin position="180"/>
        <end position="192"/>
    </location>
</feature>
<keyword evidence="1" id="KW-0143">Chaperone</keyword>
<evidence type="ECO:0000313" key="4">
    <source>
        <dbReference type="EMBL" id="THH16002.1"/>
    </source>
</evidence>
<dbReference type="InterPro" id="IPR001623">
    <property type="entry name" value="DnaJ_domain"/>
</dbReference>
<gene>
    <name evidence="4" type="ORF">EW146_g4569</name>
</gene>
<dbReference type="EMBL" id="SGPL01000180">
    <property type="protein sequence ID" value="THH16002.1"/>
    <property type="molecule type" value="Genomic_DNA"/>
</dbReference>
<dbReference type="Gene3D" id="1.10.287.110">
    <property type="entry name" value="DnaJ domain"/>
    <property type="match status" value="1"/>
</dbReference>
<dbReference type="Proteomes" id="UP000310158">
    <property type="component" value="Unassembled WGS sequence"/>
</dbReference>
<dbReference type="SUPFAM" id="SSF46565">
    <property type="entry name" value="Chaperone J-domain"/>
    <property type="match status" value="1"/>
</dbReference>
<name>A0A4S4LUB2_9AGAM</name>